<accession>A0A3P8A5N8</accession>
<keyword evidence="3" id="KW-1185">Reference proteome</keyword>
<dbReference type="EMBL" id="UZAH01028196">
    <property type="protein sequence ID" value="VDO98429.1"/>
    <property type="molecule type" value="Genomic_DNA"/>
</dbReference>
<proteinExistence type="predicted"/>
<dbReference type="AlphaFoldDB" id="A0A3P8A5N8"/>
<name>A0A3P8A5N8_HELPZ</name>
<evidence type="ECO:0000313" key="4">
    <source>
        <dbReference type="WBParaSite" id="HPBE_0001408201-mRNA-1"/>
    </source>
</evidence>
<dbReference type="WBParaSite" id="HPBE_0001408201-mRNA-1">
    <property type="protein sequence ID" value="HPBE_0001408201-mRNA-1"/>
    <property type="gene ID" value="HPBE_0001408201"/>
</dbReference>
<evidence type="ECO:0000313" key="2">
    <source>
        <dbReference type="EMBL" id="VDO98429.1"/>
    </source>
</evidence>
<sequence length="155" mass="17700">MCEQQLDEEMLLRMPENTMATGIDEAKKRLLVENRSARKHLGSEEVLKQVNKSMTMIVVECEKLVRQLTGQMREMGRGKSQPHTSTSAAVETICKEAKKVAKKAVAVARATHYNDVNVKLKSRDGERFLYRHAKVRHRQTEDVEPYEDTESPKSS</sequence>
<organism evidence="2">
    <name type="scientific">Heligmosomoides polygyrus</name>
    <name type="common">Parasitic roundworm</name>
    <dbReference type="NCBI Taxonomy" id="6339"/>
    <lineage>
        <taxon>Eukaryota</taxon>
        <taxon>Metazoa</taxon>
        <taxon>Ecdysozoa</taxon>
        <taxon>Nematoda</taxon>
        <taxon>Chromadorea</taxon>
        <taxon>Rhabditida</taxon>
        <taxon>Rhabditina</taxon>
        <taxon>Rhabditomorpha</taxon>
        <taxon>Strongyloidea</taxon>
        <taxon>Heligmosomidae</taxon>
        <taxon>Heligmosomoides</taxon>
    </lineage>
</organism>
<feature type="region of interest" description="Disordered" evidence="1">
    <location>
        <begin position="134"/>
        <end position="155"/>
    </location>
</feature>
<dbReference type="Proteomes" id="UP000050761">
    <property type="component" value="Unassembled WGS sequence"/>
</dbReference>
<evidence type="ECO:0000256" key="1">
    <source>
        <dbReference type="SAM" id="MobiDB-lite"/>
    </source>
</evidence>
<gene>
    <name evidence="2" type="ORF">HPBE_LOCUS14083</name>
</gene>
<evidence type="ECO:0000313" key="3">
    <source>
        <dbReference type="Proteomes" id="UP000050761"/>
    </source>
</evidence>
<protein>
    <submittedName>
        <fullName evidence="2 4">Uncharacterized protein</fullName>
    </submittedName>
</protein>
<dbReference type="OrthoDB" id="418748at2759"/>
<reference evidence="2 3" key="1">
    <citation type="submission" date="2018-11" db="EMBL/GenBank/DDBJ databases">
        <authorList>
            <consortium name="Pathogen Informatics"/>
        </authorList>
    </citation>
    <scope>NUCLEOTIDE SEQUENCE [LARGE SCALE GENOMIC DNA]</scope>
</reference>
<reference evidence="4" key="2">
    <citation type="submission" date="2019-09" db="UniProtKB">
        <authorList>
            <consortium name="WormBaseParasite"/>
        </authorList>
    </citation>
    <scope>IDENTIFICATION</scope>
</reference>